<feature type="region of interest" description="Disordered" evidence="1">
    <location>
        <begin position="1"/>
        <end position="36"/>
    </location>
</feature>
<dbReference type="Proteomes" id="UP000799444">
    <property type="component" value="Unassembled WGS sequence"/>
</dbReference>
<evidence type="ECO:0000313" key="3">
    <source>
        <dbReference type="Proteomes" id="UP000799444"/>
    </source>
</evidence>
<dbReference type="EMBL" id="ML996198">
    <property type="protein sequence ID" value="KAF2731300.1"/>
    <property type="molecule type" value="Genomic_DNA"/>
</dbReference>
<comment type="caution">
    <text evidence="2">The sequence shown here is derived from an EMBL/GenBank/DDBJ whole genome shotgun (WGS) entry which is preliminary data.</text>
</comment>
<reference evidence="2" key="1">
    <citation type="journal article" date="2020" name="Stud. Mycol.">
        <title>101 Dothideomycetes genomes: a test case for predicting lifestyles and emergence of pathogens.</title>
        <authorList>
            <person name="Haridas S."/>
            <person name="Albert R."/>
            <person name="Binder M."/>
            <person name="Bloem J."/>
            <person name="Labutti K."/>
            <person name="Salamov A."/>
            <person name="Andreopoulos B."/>
            <person name="Baker S."/>
            <person name="Barry K."/>
            <person name="Bills G."/>
            <person name="Bluhm B."/>
            <person name="Cannon C."/>
            <person name="Castanera R."/>
            <person name="Culley D."/>
            <person name="Daum C."/>
            <person name="Ezra D."/>
            <person name="Gonzalez J."/>
            <person name="Henrissat B."/>
            <person name="Kuo A."/>
            <person name="Liang C."/>
            <person name="Lipzen A."/>
            <person name="Lutzoni F."/>
            <person name="Magnuson J."/>
            <person name="Mondo S."/>
            <person name="Nolan M."/>
            <person name="Ohm R."/>
            <person name="Pangilinan J."/>
            <person name="Park H.-J."/>
            <person name="Ramirez L."/>
            <person name="Alfaro M."/>
            <person name="Sun H."/>
            <person name="Tritt A."/>
            <person name="Yoshinaga Y."/>
            <person name="Zwiers L.-H."/>
            <person name="Turgeon B."/>
            <person name="Goodwin S."/>
            <person name="Spatafora J."/>
            <person name="Crous P."/>
            <person name="Grigoriev I."/>
        </authorList>
    </citation>
    <scope>NUCLEOTIDE SEQUENCE</scope>
    <source>
        <strain evidence="2">CBS 125425</strain>
    </source>
</reference>
<protein>
    <submittedName>
        <fullName evidence="2">Uncharacterized protein</fullName>
    </submittedName>
</protein>
<evidence type="ECO:0000256" key="1">
    <source>
        <dbReference type="SAM" id="MobiDB-lite"/>
    </source>
</evidence>
<name>A0A9P4QRT6_9PLEO</name>
<keyword evidence="3" id="KW-1185">Reference proteome</keyword>
<organism evidence="2 3">
    <name type="scientific">Polyplosphaeria fusca</name>
    <dbReference type="NCBI Taxonomy" id="682080"/>
    <lineage>
        <taxon>Eukaryota</taxon>
        <taxon>Fungi</taxon>
        <taxon>Dikarya</taxon>
        <taxon>Ascomycota</taxon>
        <taxon>Pezizomycotina</taxon>
        <taxon>Dothideomycetes</taxon>
        <taxon>Pleosporomycetidae</taxon>
        <taxon>Pleosporales</taxon>
        <taxon>Tetraplosphaeriaceae</taxon>
        <taxon>Polyplosphaeria</taxon>
    </lineage>
</organism>
<evidence type="ECO:0000313" key="2">
    <source>
        <dbReference type="EMBL" id="KAF2731300.1"/>
    </source>
</evidence>
<gene>
    <name evidence="2" type="ORF">EJ04DRAFT_583772</name>
</gene>
<sequence length="87" mass="9368">MSHRKHQLSYTSHGEFSPGSRHSVPLMGTLPGTTGNSTTMTQNCSVLAARTRAQITWYTAGGCRLPLAAGPSNLPLLQRTELRDSSI</sequence>
<proteinExistence type="predicted"/>
<accession>A0A9P4QRT6</accession>
<dbReference type="AlphaFoldDB" id="A0A9P4QRT6"/>